<evidence type="ECO:0000256" key="8">
    <source>
        <dbReference type="SAM" id="Phobius"/>
    </source>
</evidence>
<gene>
    <name evidence="9" type="ORF">Scep_001693</name>
</gene>
<dbReference type="EMBL" id="JBBNAG010000001">
    <property type="protein sequence ID" value="KAK9166502.1"/>
    <property type="molecule type" value="Genomic_DNA"/>
</dbReference>
<dbReference type="GO" id="GO:0005179">
    <property type="term" value="F:hormone activity"/>
    <property type="evidence" value="ECO:0007669"/>
    <property type="project" value="UniProtKB-KW"/>
</dbReference>
<accession>A0AAP0L9W9</accession>
<evidence type="ECO:0000256" key="5">
    <source>
        <dbReference type="ARBA" id="ARBA00022702"/>
    </source>
</evidence>
<keyword evidence="6" id="KW-0732">Signal</keyword>
<evidence type="ECO:0000313" key="9">
    <source>
        <dbReference type="EMBL" id="KAK9166502.1"/>
    </source>
</evidence>
<keyword evidence="7" id="KW-0379">Hydroxylation</keyword>
<feature type="transmembrane region" description="Helical" evidence="8">
    <location>
        <begin position="49"/>
        <end position="69"/>
    </location>
</feature>
<dbReference type="AlphaFoldDB" id="A0AAP0L9W9"/>
<dbReference type="PANTHER" id="PTHR33348:SF3">
    <property type="entry name" value="PRECURSOR OF CEP1"/>
    <property type="match status" value="1"/>
</dbReference>
<keyword evidence="3" id="KW-0052">Apoplast</keyword>
<comment type="similarity">
    <text evidence="2">Belongs to the C-terminally encoded plant signaling peptide (CEP) family.</text>
</comment>
<protein>
    <submittedName>
        <fullName evidence="9">Uncharacterized protein</fullName>
    </submittedName>
</protein>
<dbReference type="GO" id="GO:0048364">
    <property type="term" value="P:root development"/>
    <property type="evidence" value="ECO:0007669"/>
    <property type="project" value="InterPro"/>
</dbReference>
<dbReference type="PANTHER" id="PTHR33348">
    <property type="entry name" value="PRECURSOR OF CEP5"/>
    <property type="match status" value="1"/>
</dbReference>
<keyword evidence="8" id="KW-1133">Transmembrane helix</keyword>
<dbReference type="InterPro" id="IPR033250">
    <property type="entry name" value="CEP"/>
</dbReference>
<keyword evidence="5" id="KW-0372">Hormone</keyword>
<evidence type="ECO:0000256" key="2">
    <source>
        <dbReference type="ARBA" id="ARBA00008963"/>
    </source>
</evidence>
<dbReference type="GO" id="GO:2000280">
    <property type="term" value="P:regulation of root development"/>
    <property type="evidence" value="ECO:0007669"/>
    <property type="project" value="TreeGrafter"/>
</dbReference>
<keyword evidence="8" id="KW-0472">Membrane</keyword>
<name>A0AAP0L9W9_9MAGN</name>
<dbReference type="GO" id="GO:1902025">
    <property type="term" value="P:nitrate import"/>
    <property type="evidence" value="ECO:0007669"/>
    <property type="project" value="TreeGrafter"/>
</dbReference>
<keyword evidence="10" id="KW-1185">Reference proteome</keyword>
<proteinExistence type="inferred from homology"/>
<organism evidence="9 10">
    <name type="scientific">Stephania cephalantha</name>
    <dbReference type="NCBI Taxonomy" id="152367"/>
    <lineage>
        <taxon>Eukaryota</taxon>
        <taxon>Viridiplantae</taxon>
        <taxon>Streptophyta</taxon>
        <taxon>Embryophyta</taxon>
        <taxon>Tracheophyta</taxon>
        <taxon>Spermatophyta</taxon>
        <taxon>Magnoliopsida</taxon>
        <taxon>Ranunculales</taxon>
        <taxon>Menispermaceae</taxon>
        <taxon>Menispermoideae</taxon>
        <taxon>Cissampelideae</taxon>
        <taxon>Stephania</taxon>
    </lineage>
</organism>
<dbReference type="GO" id="GO:1901371">
    <property type="term" value="P:regulation of leaf morphogenesis"/>
    <property type="evidence" value="ECO:0007669"/>
    <property type="project" value="TreeGrafter"/>
</dbReference>
<keyword evidence="4" id="KW-0964">Secreted</keyword>
<reference evidence="9 10" key="1">
    <citation type="submission" date="2024-01" db="EMBL/GenBank/DDBJ databases">
        <title>Genome assemblies of Stephania.</title>
        <authorList>
            <person name="Yang L."/>
        </authorList>
    </citation>
    <scope>NUCLEOTIDE SEQUENCE [LARGE SCALE GENOMIC DNA]</scope>
    <source>
        <strain evidence="9">JXDWG</strain>
        <tissue evidence="9">Leaf</tissue>
    </source>
</reference>
<dbReference type="GO" id="GO:0006995">
    <property type="term" value="P:cellular response to nitrogen starvation"/>
    <property type="evidence" value="ECO:0007669"/>
    <property type="project" value="UniProtKB-ARBA"/>
</dbReference>
<sequence length="130" mass="13982">MVSNGSGVEEDYNQTMLGHTILGTGPTSPGHSPGIGHSFHGKIADPMPIFGAAFLLILMFSNEMVIVPVEGRHLNTKRKLSRTSFPRDALIGDKESSSSPDLQHQRFTTMNGFVEAFRPTSPGHSPGIGH</sequence>
<evidence type="ECO:0000256" key="7">
    <source>
        <dbReference type="ARBA" id="ARBA00023278"/>
    </source>
</evidence>
<evidence type="ECO:0000256" key="1">
    <source>
        <dbReference type="ARBA" id="ARBA00004271"/>
    </source>
</evidence>
<evidence type="ECO:0000256" key="3">
    <source>
        <dbReference type="ARBA" id="ARBA00022523"/>
    </source>
</evidence>
<comment type="caution">
    <text evidence="9">The sequence shown here is derived from an EMBL/GenBank/DDBJ whole genome shotgun (WGS) entry which is preliminary data.</text>
</comment>
<dbReference type="GO" id="GO:0048046">
    <property type="term" value="C:apoplast"/>
    <property type="evidence" value="ECO:0007669"/>
    <property type="project" value="UniProtKB-SubCell"/>
</dbReference>
<keyword evidence="8" id="KW-0812">Transmembrane</keyword>
<evidence type="ECO:0000313" key="10">
    <source>
        <dbReference type="Proteomes" id="UP001419268"/>
    </source>
</evidence>
<evidence type="ECO:0000256" key="4">
    <source>
        <dbReference type="ARBA" id="ARBA00022525"/>
    </source>
</evidence>
<comment type="subcellular location">
    <subcellularLocation>
        <location evidence="1">Secreted</location>
        <location evidence="1">Extracellular space</location>
        <location evidence="1">Apoplast</location>
    </subcellularLocation>
</comment>
<dbReference type="Proteomes" id="UP001419268">
    <property type="component" value="Unassembled WGS sequence"/>
</dbReference>
<evidence type="ECO:0000256" key="6">
    <source>
        <dbReference type="ARBA" id="ARBA00022729"/>
    </source>
</evidence>